<sequence length="908" mass="103656">MYKKFYKFLPIISLAPISLAISCTNNSGDNTKVNQNQIVYNLTTASPMNQYFLDTSTELSSRINPEQSLEKTATAASLVRLQTLSSPEYNEQGNIVKAGQVKFKLELAQAVVFTFKDGSTKTFDNDQAEENKDTTIPYVFQQSSNVNSINSEAFKEAAKKAVKMEIKIKDGFYWYDANGEKTQYQVVAEDFWYSYLRTYFTGYFQRAFRGFNGTPAQNNKTDKLARKRLNDQNQKFNSTLYTNGQQFDIHNLSQEKFIQFDEKKFTPVNAVKNNALVFDVLDTNQSTDFFGFFKLMLAQSLIFAGAPSQKIKALAADKKYASTEANEYQYGRSIIHEIALYYYGVDTYKNNLYAGAYLPNATKSTDNVLELKVNPDYLSKGLLNQNNLESILIRYGVNDANKAQSDFLNGSENSVLSYDNLNETNKKAIESNQNQYSYVKFRNYLKSQSIGNSAFNITPAPRDKNNQPNYSQHFNDNYAKLVYGASIEEILQGFKGDWEHYSDRKSISSGVFANQSISFRSLINAAINWDFVKDNSQTSTSKATDLWLSNAAPDANLGGSDQATAKYKTPRDAKDKINSLMPIDKDGNLIDLAKLTPDNNNKNTYKSLYFAEMKKNIKALLDEFYTANNLDSSKDKIQWTIYNTKVLSEQQKQAYAEIIKLIKELDSRLEPKFNLLASQTDINRVIGAVNETGTNAISQYIVYNYEFDTLSPYLDKITHAIGLSPFALLKKFADLNENDNLAKSFPQLTRFAKELKKHQEQGTFRYNEIYDPSVENKFRPLVWSDLDKFNSYEERNLYLRGVYNPESKAWQNTGFGGVGYEWDVKNKIFSTDNIVEQSKYARWFVANSTNEQLVELLRELNTWRAFDITLDKFIDSHQNTDTLITQKTLKVVIPVDNVTYVQDFAKVS</sequence>
<name>A0A449BA82_9BACT</name>
<evidence type="ECO:0000313" key="2">
    <source>
        <dbReference type="EMBL" id="VEU78110.1"/>
    </source>
</evidence>
<dbReference type="OrthoDB" id="395154at2"/>
<dbReference type="EMBL" id="LR215043">
    <property type="protein sequence ID" value="VEU78110.1"/>
    <property type="molecule type" value="Genomic_DNA"/>
</dbReference>
<protein>
    <recommendedName>
        <fullName evidence="4">Lipoprotein</fullName>
    </recommendedName>
</protein>
<keyword evidence="1" id="KW-0732">Signal</keyword>
<evidence type="ECO:0008006" key="4">
    <source>
        <dbReference type="Google" id="ProtNLM"/>
    </source>
</evidence>
<dbReference type="Proteomes" id="UP000290876">
    <property type="component" value="Chromosome"/>
</dbReference>
<dbReference type="KEGG" id="mcob:NCTC10184_00332"/>
<organism evidence="2 3">
    <name type="scientific">Mycoplasmopsis columbinasalis</name>
    <dbReference type="NCBI Taxonomy" id="114880"/>
    <lineage>
        <taxon>Bacteria</taxon>
        <taxon>Bacillati</taxon>
        <taxon>Mycoplasmatota</taxon>
        <taxon>Mycoplasmoidales</taxon>
        <taxon>Metamycoplasmataceae</taxon>
        <taxon>Mycoplasmopsis</taxon>
    </lineage>
</organism>
<dbReference type="NCBIfam" id="NF045850">
    <property type="entry name" value="ABC_Mplas_LP"/>
    <property type="match status" value="1"/>
</dbReference>
<evidence type="ECO:0000256" key="1">
    <source>
        <dbReference type="SAM" id="SignalP"/>
    </source>
</evidence>
<gene>
    <name evidence="2" type="ORF">NCTC10184_00332</name>
</gene>
<dbReference type="PROSITE" id="PS51257">
    <property type="entry name" value="PROKAR_LIPOPROTEIN"/>
    <property type="match status" value="1"/>
</dbReference>
<evidence type="ECO:0000313" key="3">
    <source>
        <dbReference type="Proteomes" id="UP000290876"/>
    </source>
</evidence>
<keyword evidence="3" id="KW-1185">Reference proteome</keyword>
<dbReference type="AlphaFoldDB" id="A0A449BA82"/>
<accession>A0A449BA82</accession>
<feature type="chain" id="PRO_5019174402" description="Lipoprotein" evidence="1">
    <location>
        <begin position="21"/>
        <end position="908"/>
    </location>
</feature>
<feature type="signal peptide" evidence="1">
    <location>
        <begin position="1"/>
        <end position="20"/>
    </location>
</feature>
<dbReference type="RefSeq" id="WP_129622957.1">
    <property type="nucleotide sequence ID" value="NZ_LR215043.1"/>
</dbReference>
<reference evidence="2 3" key="1">
    <citation type="submission" date="2019-01" db="EMBL/GenBank/DDBJ databases">
        <authorList>
            <consortium name="Pathogen Informatics"/>
        </authorList>
    </citation>
    <scope>NUCLEOTIDE SEQUENCE [LARGE SCALE GENOMIC DNA]</scope>
    <source>
        <strain evidence="2 3">NCTC10184</strain>
    </source>
</reference>
<proteinExistence type="predicted"/>